<accession>A0A0M4FAS0</accession>
<keyword evidence="2" id="KW-0472">Membrane</keyword>
<sequence length="702" mass="79708">MVSIKYLAVVLLLSGLTVALVQSADTELDLSPEGYKRMLQLRHLAVEFFDYYTNFTTNDVILTEGGAGDARLPTAQDRQCLAEMIAFSAALKSGSMWALRMIDSWGRLPSGLLYGNFRDMGNFDECLRIKYEMPGKGALRGKYCTARFPIKQINSRLKIRTAVCFPASCSGAHMEKLLRQLLQRLLNIELNTNTTLINDEKCQTAEKKPLDGLTIFTIVLLSVLAGIMLLCTLYDYFCCQDQQHLPAFVKICSVRANSRALFRITDSKSNPNIIECLHGMRCMSLIWVVYGHDYSMAAIGPNINLLDIPLWIKNSYSMLLVHAPFSVDTFFFLSGMLVLMVALRAMEKAKGKLNVPLMYLHRYLRLTPPVAMAILVYMKLLPLLGNGPLYNASVAAAVDPCKKYWYYTLLYVQNYATEQQCIPQTWYLAVDTQMYVISPLLLFVVYKWRRRGIAVVVLLMLLLSACLFSTMVINNYTMFYYQNAQQIYNSTHTHATPWLVGFIFGYLMHELRGKTIKLSRPMVWLGWLLCLALIFTCIFATYPYYAGPKKLPILNEAFYLTFTRIGWPLALGWVVFACNYGYGGMANSFLSSPLWQPLSKLSYSVYVWHIMMQMLNIGLTRAGTYFSDYQVMLRFWYDFGFSVILAYFMYVLVEAPFGGLQNLLLPSRKSSPPAPVAPAKVEDEQPTPAAQLKQQLSLEPEA</sequence>
<feature type="region of interest" description="Disordered" evidence="1">
    <location>
        <begin position="669"/>
        <end position="702"/>
    </location>
</feature>
<feature type="non-terminal residue" evidence="5">
    <location>
        <position position="702"/>
    </location>
</feature>
<feature type="transmembrane region" description="Helical" evidence="2">
    <location>
        <begin position="363"/>
        <end position="381"/>
    </location>
</feature>
<feature type="transmembrane region" description="Helical" evidence="2">
    <location>
        <begin position="285"/>
        <end position="303"/>
    </location>
</feature>
<dbReference type="PANTHER" id="PTHR11161:SF0">
    <property type="entry name" value="O-ACYLTRANSFERASE LIKE PROTEIN"/>
    <property type="match status" value="1"/>
</dbReference>
<feature type="signal peptide" evidence="3">
    <location>
        <begin position="1"/>
        <end position="23"/>
    </location>
</feature>
<name>A0A0M4FAS0_DROBS</name>
<feature type="transmembrane region" description="Helical" evidence="2">
    <location>
        <begin position="426"/>
        <end position="446"/>
    </location>
</feature>
<evidence type="ECO:0000313" key="6">
    <source>
        <dbReference type="Proteomes" id="UP000494163"/>
    </source>
</evidence>
<dbReference type="GO" id="GO:0016747">
    <property type="term" value="F:acyltransferase activity, transferring groups other than amino-acyl groups"/>
    <property type="evidence" value="ECO:0007669"/>
    <property type="project" value="InterPro"/>
</dbReference>
<feature type="transmembrane region" description="Helical" evidence="2">
    <location>
        <begin position="523"/>
        <end position="545"/>
    </location>
</feature>
<keyword evidence="2" id="KW-1133">Transmembrane helix</keyword>
<dbReference type="OMA" id="WNFDSYD"/>
<organism evidence="5 6">
    <name type="scientific">Drosophila busckii</name>
    <name type="common">Fruit fly</name>
    <dbReference type="NCBI Taxonomy" id="30019"/>
    <lineage>
        <taxon>Eukaryota</taxon>
        <taxon>Metazoa</taxon>
        <taxon>Ecdysozoa</taxon>
        <taxon>Arthropoda</taxon>
        <taxon>Hexapoda</taxon>
        <taxon>Insecta</taxon>
        <taxon>Pterygota</taxon>
        <taxon>Neoptera</taxon>
        <taxon>Endopterygota</taxon>
        <taxon>Diptera</taxon>
        <taxon>Brachycera</taxon>
        <taxon>Muscomorpha</taxon>
        <taxon>Ephydroidea</taxon>
        <taxon>Drosophilidae</taxon>
        <taxon>Drosophila</taxon>
    </lineage>
</organism>
<proteinExistence type="predicted"/>
<feature type="transmembrane region" description="Helical" evidence="2">
    <location>
        <begin position="493"/>
        <end position="511"/>
    </location>
</feature>
<dbReference type="Proteomes" id="UP000494163">
    <property type="component" value="Chromosome X"/>
</dbReference>
<dbReference type="SMART" id="SM00703">
    <property type="entry name" value="NRF"/>
    <property type="match status" value="1"/>
</dbReference>
<feature type="chain" id="PRO_5005794143" evidence="3">
    <location>
        <begin position="24"/>
        <end position="702"/>
    </location>
</feature>
<protein>
    <submittedName>
        <fullName evidence="5">CG10182</fullName>
    </submittedName>
</protein>
<dbReference type="AlphaFoldDB" id="A0A0M4FAS0"/>
<feature type="transmembrane region" description="Helical" evidence="2">
    <location>
        <begin position="453"/>
        <end position="473"/>
    </location>
</feature>
<keyword evidence="2" id="KW-0812">Transmembrane</keyword>
<reference evidence="5 6" key="1">
    <citation type="submission" date="2015-08" db="EMBL/GenBank/DDBJ databases">
        <title>Ancestral chromatin configuration constrains chromatin evolution on differentiating sex chromosomes in Drosophila.</title>
        <authorList>
            <person name="Zhou Q."/>
            <person name="Bachtrog D."/>
        </authorList>
    </citation>
    <scope>NUCLEOTIDE SEQUENCE [LARGE SCALE GENOMIC DNA]</scope>
    <source>
        <tissue evidence="5">Whole larvae</tissue>
    </source>
</reference>
<evidence type="ECO:0000256" key="1">
    <source>
        <dbReference type="SAM" id="MobiDB-lite"/>
    </source>
</evidence>
<keyword evidence="6" id="KW-1185">Reference proteome</keyword>
<dbReference type="InterPro" id="IPR006621">
    <property type="entry name" value="Nose-resist-to-fluoxetine_N"/>
</dbReference>
<gene>
    <name evidence="5" type="ORF">Dbus_chrXg1413</name>
</gene>
<evidence type="ECO:0000259" key="4">
    <source>
        <dbReference type="SMART" id="SM00703"/>
    </source>
</evidence>
<dbReference type="Pfam" id="PF01757">
    <property type="entry name" value="Acyl_transf_3"/>
    <property type="match status" value="1"/>
</dbReference>
<feature type="transmembrane region" description="Helical" evidence="2">
    <location>
        <begin position="635"/>
        <end position="653"/>
    </location>
</feature>
<evidence type="ECO:0000256" key="3">
    <source>
        <dbReference type="SAM" id="SignalP"/>
    </source>
</evidence>
<dbReference type="InterPro" id="IPR052728">
    <property type="entry name" value="O2_lipid_transport_reg"/>
</dbReference>
<feature type="compositionally biased region" description="Polar residues" evidence="1">
    <location>
        <begin position="692"/>
        <end position="702"/>
    </location>
</feature>
<feature type="domain" description="Nose resistant-to-fluoxetine protein N-terminal" evidence="4">
    <location>
        <begin position="77"/>
        <end position="204"/>
    </location>
</feature>
<feature type="transmembrane region" description="Helical" evidence="2">
    <location>
        <begin position="213"/>
        <end position="237"/>
    </location>
</feature>
<dbReference type="EMBL" id="CP012528">
    <property type="protein sequence ID" value="ALC49557.1"/>
    <property type="molecule type" value="Genomic_DNA"/>
</dbReference>
<feature type="transmembrane region" description="Helical" evidence="2">
    <location>
        <begin position="323"/>
        <end position="343"/>
    </location>
</feature>
<dbReference type="PANTHER" id="PTHR11161">
    <property type="entry name" value="O-ACYLTRANSFERASE"/>
    <property type="match status" value="1"/>
</dbReference>
<keyword evidence="3" id="KW-0732">Signal</keyword>
<evidence type="ECO:0000256" key="2">
    <source>
        <dbReference type="SAM" id="Phobius"/>
    </source>
</evidence>
<feature type="transmembrane region" description="Helical" evidence="2">
    <location>
        <begin position="565"/>
        <end position="582"/>
    </location>
</feature>
<dbReference type="Pfam" id="PF20146">
    <property type="entry name" value="NRF"/>
    <property type="match status" value="1"/>
</dbReference>
<dbReference type="OrthoDB" id="118951at2759"/>
<evidence type="ECO:0000313" key="5">
    <source>
        <dbReference type="EMBL" id="ALC49557.1"/>
    </source>
</evidence>
<dbReference type="InterPro" id="IPR002656">
    <property type="entry name" value="Acyl_transf_3_dom"/>
</dbReference>